<proteinExistence type="predicted"/>
<dbReference type="Proteomes" id="UP000467006">
    <property type="component" value="Chromosome"/>
</dbReference>
<gene>
    <name evidence="1" type="ORF">MDUV_07830</name>
</gene>
<keyword evidence="2" id="KW-1185">Reference proteome</keyword>
<name>A0A7I7JVT3_9MYCO</name>
<dbReference type="AlphaFoldDB" id="A0A7I7JVT3"/>
<organism evidence="1 2">
    <name type="scientific">Mycolicibacterium duvalii</name>
    <dbReference type="NCBI Taxonomy" id="39688"/>
    <lineage>
        <taxon>Bacteria</taxon>
        <taxon>Bacillati</taxon>
        <taxon>Actinomycetota</taxon>
        <taxon>Actinomycetes</taxon>
        <taxon>Mycobacteriales</taxon>
        <taxon>Mycobacteriaceae</taxon>
        <taxon>Mycolicibacterium</taxon>
    </lineage>
</organism>
<sequence>MTEVPASRVRRPNRRGQTTRANMLAAALTALASGDPGSVSANRIAKDIGATWGAVQYQFGDADGFWAAVLHLTAQRRAELFTDVDAGAPLRDRVAAIIETLYHGLAAPDSRAIENLRAALPRDPDELERLYPQTAAELYSWGQSWLQTCRNAFTGLDIDPERVREVAALIPGAMRGLASERQLGSYADLDVARRGLTNALVAYLQGTDIKTT</sequence>
<dbReference type="RefSeq" id="WP_098006601.1">
    <property type="nucleotide sequence ID" value="NZ_AP022563.1"/>
</dbReference>
<dbReference type="InterPro" id="IPR009057">
    <property type="entry name" value="Homeodomain-like_sf"/>
</dbReference>
<dbReference type="Gene3D" id="1.10.357.10">
    <property type="entry name" value="Tetracycline Repressor, domain 2"/>
    <property type="match status" value="1"/>
</dbReference>
<accession>A0A7I7JVT3</accession>
<protein>
    <submittedName>
        <fullName evidence="1">Transcriptional regulator</fullName>
    </submittedName>
</protein>
<evidence type="ECO:0000313" key="2">
    <source>
        <dbReference type="Proteomes" id="UP000467006"/>
    </source>
</evidence>
<dbReference type="SUPFAM" id="SSF46689">
    <property type="entry name" value="Homeodomain-like"/>
    <property type="match status" value="1"/>
</dbReference>
<evidence type="ECO:0000313" key="1">
    <source>
        <dbReference type="EMBL" id="BBX15923.1"/>
    </source>
</evidence>
<dbReference type="EMBL" id="AP022563">
    <property type="protein sequence ID" value="BBX15923.1"/>
    <property type="molecule type" value="Genomic_DNA"/>
</dbReference>
<dbReference type="KEGG" id="mdu:MDUV_07830"/>
<reference evidence="1 2" key="1">
    <citation type="journal article" date="2019" name="Emerg. Microbes Infect.">
        <title>Comprehensive subspecies identification of 175 nontuberculous mycobacteria species based on 7547 genomic profiles.</title>
        <authorList>
            <person name="Matsumoto Y."/>
            <person name="Kinjo T."/>
            <person name="Motooka D."/>
            <person name="Nabeya D."/>
            <person name="Jung N."/>
            <person name="Uechi K."/>
            <person name="Horii T."/>
            <person name="Iida T."/>
            <person name="Fujita J."/>
            <person name="Nakamura S."/>
        </authorList>
    </citation>
    <scope>NUCLEOTIDE SEQUENCE [LARGE SCALE GENOMIC DNA]</scope>
    <source>
        <strain evidence="1 2">JCM 6396</strain>
    </source>
</reference>
<dbReference type="OrthoDB" id="3773444at2"/>